<dbReference type="Gene3D" id="1.25.40.10">
    <property type="entry name" value="Tetratricopeptide repeat domain"/>
    <property type="match status" value="1"/>
</dbReference>
<dbReference type="GO" id="GO:0003677">
    <property type="term" value="F:DNA binding"/>
    <property type="evidence" value="ECO:0007669"/>
    <property type="project" value="InterPro"/>
</dbReference>
<dbReference type="AlphaFoldDB" id="A0A829YKT9"/>
<evidence type="ECO:0000259" key="3">
    <source>
        <dbReference type="PROSITE" id="PS50043"/>
    </source>
</evidence>
<dbReference type="SUPFAM" id="SSF48452">
    <property type="entry name" value="TPR-like"/>
    <property type="match status" value="2"/>
</dbReference>
<keyword evidence="5" id="KW-1185">Reference proteome</keyword>
<organism evidence="4 5">
    <name type="scientific">Steroidobacter agaridevorans</name>
    <dbReference type="NCBI Taxonomy" id="2695856"/>
    <lineage>
        <taxon>Bacteria</taxon>
        <taxon>Pseudomonadati</taxon>
        <taxon>Pseudomonadota</taxon>
        <taxon>Gammaproteobacteria</taxon>
        <taxon>Steroidobacterales</taxon>
        <taxon>Steroidobacteraceae</taxon>
        <taxon>Steroidobacter</taxon>
    </lineage>
</organism>
<evidence type="ECO:0000313" key="4">
    <source>
        <dbReference type="EMBL" id="GFE83860.1"/>
    </source>
</evidence>
<keyword evidence="2" id="KW-0067">ATP-binding</keyword>
<dbReference type="InterPro" id="IPR000792">
    <property type="entry name" value="Tscrpt_reg_LuxR_C"/>
</dbReference>
<dbReference type="Gene3D" id="1.10.10.10">
    <property type="entry name" value="Winged helix-like DNA-binding domain superfamily/Winged helix DNA-binding domain"/>
    <property type="match status" value="1"/>
</dbReference>
<dbReference type="PROSITE" id="PS00622">
    <property type="entry name" value="HTH_LUXR_1"/>
    <property type="match status" value="1"/>
</dbReference>
<dbReference type="SMART" id="SM00421">
    <property type="entry name" value="HTH_LUXR"/>
    <property type="match status" value="1"/>
</dbReference>
<dbReference type="GO" id="GO:0005524">
    <property type="term" value="F:ATP binding"/>
    <property type="evidence" value="ECO:0007669"/>
    <property type="project" value="UniProtKB-KW"/>
</dbReference>
<dbReference type="SUPFAM" id="SSF46894">
    <property type="entry name" value="C-terminal effector domain of the bipartite response regulators"/>
    <property type="match status" value="1"/>
</dbReference>
<dbReference type="InterPro" id="IPR041664">
    <property type="entry name" value="AAA_16"/>
</dbReference>
<dbReference type="EMBL" id="BLJN01000007">
    <property type="protein sequence ID" value="GFE83860.1"/>
    <property type="molecule type" value="Genomic_DNA"/>
</dbReference>
<comment type="caution">
    <text evidence="4">The sequence shown here is derived from an EMBL/GenBank/DDBJ whole genome shotgun (WGS) entry which is preliminary data.</text>
</comment>
<dbReference type="PANTHER" id="PTHR16305:SF35">
    <property type="entry name" value="TRANSCRIPTIONAL ACTIVATOR DOMAIN"/>
    <property type="match status" value="1"/>
</dbReference>
<proteinExistence type="predicted"/>
<dbReference type="InterPro" id="IPR027417">
    <property type="entry name" value="P-loop_NTPase"/>
</dbReference>
<evidence type="ECO:0000256" key="1">
    <source>
        <dbReference type="ARBA" id="ARBA00022741"/>
    </source>
</evidence>
<dbReference type="GO" id="GO:0004016">
    <property type="term" value="F:adenylate cyclase activity"/>
    <property type="evidence" value="ECO:0007669"/>
    <property type="project" value="TreeGrafter"/>
</dbReference>
<protein>
    <submittedName>
        <fullName evidence="4">LuxR family transcriptional regulator</fullName>
    </submittedName>
</protein>
<reference evidence="5" key="1">
    <citation type="submission" date="2020-01" db="EMBL/GenBank/DDBJ databases">
        <title>'Steroidobacter agaridevorans' sp. nov., agar-degrading bacteria isolated from rhizosphere soils.</title>
        <authorList>
            <person name="Ikenaga M."/>
            <person name="Kataoka M."/>
            <person name="Murouchi A."/>
            <person name="Katsuragi S."/>
            <person name="Sakai M."/>
        </authorList>
    </citation>
    <scope>NUCLEOTIDE SEQUENCE [LARGE SCALE GENOMIC DNA]</scope>
    <source>
        <strain evidence="5">YU21-B</strain>
    </source>
</reference>
<evidence type="ECO:0000256" key="2">
    <source>
        <dbReference type="ARBA" id="ARBA00022840"/>
    </source>
</evidence>
<dbReference type="SUPFAM" id="SSF52540">
    <property type="entry name" value="P-loop containing nucleoside triphosphate hydrolases"/>
    <property type="match status" value="1"/>
</dbReference>
<dbReference type="PANTHER" id="PTHR16305">
    <property type="entry name" value="TESTICULAR SOLUBLE ADENYLYL CYCLASE"/>
    <property type="match status" value="1"/>
</dbReference>
<gene>
    <name evidence="4" type="ORF">GCM10011487_58600</name>
</gene>
<dbReference type="Proteomes" id="UP000445000">
    <property type="component" value="Unassembled WGS sequence"/>
</dbReference>
<dbReference type="InterPro" id="IPR011990">
    <property type="entry name" value="TPR-like_helical_dom_sf"/>
</dbReference>
<dbReference type="Pfam" id="PF13191">
    <property type="entry name" value="AAA_16"/>
    <property type="match status" value="1"/>
</dbReference>
<sequence>MGMAGPGMKLLERDELLTSLQVLLRNAAAGQGSLLFLEGEAGIGKTSLLRAFASSQQAPVYWGACDALHTPRPLGPLFDIAAQVEGELQAALDGNVERLRVFSIFLAEIARPPALIVLEDLHWADEATLDFLRYVGRRIGRTHSLLVASFRSDEVGPSHALRLVLGDLATSGAKRLSPQPLSVAAIQELIGERDIDAAELQTKTGGNPFFVTEVVAAGGAGMPATVRDAVLARAGRLRPSARAILDAAAVAGPRIEPWLLQELTAAESDWIDECLATGVLCAQSGVFTFRHELAREAILDALTPTRAMSLHRMVLQALQSHSSADLARLAHHAEGAALEEAVLELAPAAAREAAAKGAHRQAAQQFARALKFATTPTPRRAALLDDYASECQLSGMVSDAIEARRDAVKLWQDLGERSRRAISLARLAHALVVSGKNAESEVTMREAASLVADDLSGAAAVVVRRWAAHLRMLDRDVEEAINEGQHAKAVAAELGDRESIVHCLNTIGSSLIIAGRVAEGCEHLERSRALAEELPADSWIANAFVNLGSACGEVYRFDLADNYLRQGIEFCSERDIDFARLYQLSWQALVWMYRGRYTEASGTAHVVLADRRSPVIARITALIALGRVRARRGDPGVWEALHEAQELAGNTGTLQRVALMHAARAEAAWFEGRTAETASEASAGVELAVRKRHPWFASELLFWCWQGDGSLPGGMPDFCARQPFAMEISGRWQEAAATWSALKCPFEAARAMMEGDEAAQRQALTVFEAFGARPMIERMRYKLRSAGVRGLQRGPRESTQNNLAGLTTKEVEVLGLLSQGLRNKEIGQRLHRSARTVDHHLAAIFTKLDVSTRAEAVSAAYRLGIIAAKAP</sequence>
<feature type="domain" description="HTH luxR-type" evidence="3">
    <location>
        <begin position="799"/>
        <end position="864"/>
    </location>
</feature>
<keyword evidence="1" id="KW-0547">Nucleotide-binding</keyword>
<accession>A0A829YKT9</accession>
<dbReference type="GO" id="GO:0005737">
    <property type="term" value="C:cytoplasm"/>
    <property type="evidence" value="ECO:0007669"/>
    <property type="project" value="TreeGrafter"/>
</dbReference>
<dbReference type="InterPro" id="IPR016032">
    <property type="entry name" value="Sig_transdc_resp-reg_C-effctor"/>
</dbReference>
<dbReference type="GO" id="GO:0006355">
    <property type="term" value="P:regulation of DNA-templated transcription"/>
    <property type="evidence" value="ECO:0007669"/>
    <property type="project" value="InterPro"/>
</dbReference>
<dbReference type="InterPro" id="IPR036388">
    <property type="entry name" value="WH-like_DNA-bd_sf"/>
</dbReference>
<dbReference type="PROSITE" id="PS50043">
    <property type="entry name" value="HTH_LUXR_2"/>
    <property type="match status" value="1"/>
</dbReference>
<dbReference type="CDD" id="cd06170">
    <property type="entry name" value="LuxR_C_like"/>
    <property type="match status" value="1"/>
</dbReference>
<dbReference type="PRINTS" id="PR00038">
    <property type="entry name" value="HTHLUXR"/>
</dbReference>
<dbReference type="Pfam" id="PF00196">
    <property type="entry name" value="GerE"/>
    <property type="match status" value="1"/>
</dbReference>
<evidence type="ECO:0000313" key="5">
    <source>
        <dbReference type="Proteomes" id="UP000445000"/>
    </source>
</evidence>
<name>A0A829YKT9_9GAMM</name>